<sequence>MSLKQPPPPIDLPSQSVRQSSQSTATSRSSSKSSRSHPAVESNVTRLLVSIKLLLESLTKWANQQATEDEVSDVYVRLGNDFNAAVAAFASYNIDMSELMAVPDDLRGVLEDCLSEDATQKNLDKYLPKVRAIITGLLQGLRGKQHTFRQIVSGQKHRSDASSHTRADSSSLSRSSRGHSRRDTKSSTTSVDDPPSRRTTASSSRRKESGSYNVTPNGEDAFVGGFAPTLAQPTPSTASSSGVSSDRYSGSPQISRHPSANASIPPPAPPPPQSPPPPPPHEPDKDATPTPPARAMQPQVPANVKRYSLVDKPVPAAPPPPSVVIDEPAPQTPVEDGPPDPHDRAESLSPPPDTPPLDNLSNPGVASSLAALKQSDTLERRASKRFSVYHISKMTGTPRDRSGLGSGHPNRRSLVAGAGGALTAGELAVLTEADEEEEAPSPARVRREVSRSRSRGKFPLAEPPVPRLPVPQEALTKSEVVAAVNGVPATKAAADPSPETPGGPITVFLQVGREVKKANVEPGLTFASLRILFVDKFAYSPGQENFPAIYIRDPSSGVQYELEDMEEVQDKCLLSLNIEPLDQIKQHIDTQIAGLAQELRDLSKSVTDNRRTSYIGPLTQSLSDSTVPPAARPTDHHFQTVARRVSRIIRDDPSSVPLLQAPIVPEHTGQSLLQPQFTGASVMSEYSNRVVTDLKTQFDEVQNLRRDLGIMRQLYTEFMKQTKESLGTLRTQTQNVRQMASTQVPGARAYIDTGKQKLDVRSQNVLTKMEELQDTVESVKDDVLKRHVSPKPAVLKTITTDFNTVATELESLKDHIKTIKPMWKKTWEEELQSIVEEQQFLNHQEEFLADLLEDHKATVEIWGHVEKVISLRGASGSRGPRTRGGFRPPPPDEGHTGLSTVMLEIRGANVDAERRLKAIEASQRTRQKELAGRSDEFEEELKGFVGGKKLKMTGGAEEVERVRQHRNEMTLKAMFNPE</sequence>
<dbReference type="Proteomes" id="UP000814033">
    <property type="component" value="Unassembled WGS sequence"/>
</dbReference>
<evidence type="ECO:0000313" key="1">
    <source>
        <dbReference type="EMBL" id="KAI0045702.1"/>
    </source>
</evidence>
<organism evidence="1 2">
    <name type="scientific">Auriscalpium vulgare</name>
    <dbReference type="NCBI Taxonomy" id="40419"/>
    <lineage>
        <taxon>Eukaryota</taxon>
        <taxon>Fungi</taxon>
        <taxon>Dikarya</taxon>
        <taxon>Basidiomycota</taxon>
        <taxon>Agaricomycotina</taxon>
        <taxon>Agaricomycetes</taxon>
        <taxon>Russulales</taxon>
        <taxon>Auriscalpiaceae</taxon>
        <taxon>Auriscalpium</taxon>
    </lineage>
</organism>
<comment type="caution">
    <text evidence="1">The sequence shown here is derived from an EMBL/GenBank/DDBJ whole genome shotgun (WGS) entry which is preliminary data.</text>
</comment>
<gene>
    <name evidence="1" type="ORF">FA95DRAFT_1543467</name>
</gene>
<accession>A0ACB8RP59</accession>
<proteinExistence type="predicted"/>
<keyword evidence="2" id="KW-1185">Reference proteome</keyword>
<name>A0ACB8RP59_9AGAM</name>
<reference evidence="1" key="1">
    <citation type="submission" date="2021-02" db="EMBL/GenBank/DDBJ databases">
        <authorList>
            <consortium name="DOE Joint Genome Institute"/>
            <person name="Ahrendt S."/>
            <person name="Looney B.P."/>
            <person name="Miyauchi S."/>
            <person name="Morin E."/>
            <person name="Drula E."/>
            <person name="Courty P.E."/>
            <person name="Chicoki N."/>
            <person name="Fauchery L."/>
            <person name="Kohler A."/>
            <person name="Kuo A."/>
            <person name="Labutti K."/>
            <person name="Pangilinan J."/>
            <person name="Lipzen A."/>
            <person name="Riley R."/>
            <person name="Andreopoulos W."/>
            <person name="He G."/>
            <person name="Johnson J."/>
            <person name="Barry K.W."/>
            <person name="Grigoriev I.V."/>
            <person name="Nagy L."/>
            <person name="Hibbett D."/>
            <person name="Henrissat B."/>
            <person name="Matheny P.B."/>
            <person name="Labbe J."/>
            <person name="Martin F."/>
        </authorList>
    </citation>
    <scope>NUCLEOTIDE SEQUENCE</scope>
    <source>
        <strain evidence="1">FP105234-sp</strain>
    </source>
</reference>
<dbReference type="EMBL" id="MU275944">
    <property type="protein sequence ID" value="KAI0045702.1"/>
    <property type="molecule type" value="Genomic_DNA"/>
</dbReference>
<reference evidence="1" key="2">
    <citation type="journal article" date="2022" name="New Phytol.">
        <title>Evolutionary transition to the ectomycorrhizal habit in the genomes of a hyperdiverse lineage of mushroom-forming fungi.</title>
        <authorList>
            <person name="Looney B."/>
            <person name="Miyauchi S."/>
            <person name="Morin E."/>
            <person name="Drula E."/>
            <person name="Courty P.E."/>
            <person name="Kohler A."/>
            <person name="Kuo A."/>
            <person name="LaButti K."/>
            <person name="Pangilinan J."/>
            <person name="Lipzen A."/>
            <person name="Riley R."/>
            <person name="Andreopoulos W."/>
            <person name="He G."/>
            <person name="Johnson J."/>
            <person name="Nolan M."/>
            <person name="Tritt A."/>
            <person name="Barry K.W."/>
            <person name="Grigoriev I.V."/>
            <person name="Nagy L.G."/>
            <person name="Hibbett D."/>
            <person name="Henrissat B."/>
            <person name="Matheny P.B."/>
            <person name="Labbe J."/>
            <person name="Martin F.M."/>
        </authorList>
    </citation>
    <scope>NUCLEOTIDE SEQUENCE</scope>
    <source>
        <strain evidence="1">FP105234-sp</strain>
    </source>
</reference>
<protein>
    <submittedName>
        <fullName evidence="1">AIP3-domain-containing protein</fullName>
    </submittedName>
</protein>
<evidence type="ECO:0000313" key="2">
    <source>
        <dbReference type="Proteomes" id="UP000814033"/>
    </source>
</evidence>